<gene>
    <name evidence="8" type="ORF">EB796_001287</name>
</gene>
<organism evidence="8 9">
    <name type="scientific">Bugula neritina</name>
    <name type="common">Brown bryozoan</name>
    <name type="synonym">Sertularia neritina</name>
    <dbReference type="NCBI Taxonomy" id="10212"/>
    <lineage>
        <taxon>Eukaryota</taxon>
        <taxon>Metazoa</taxon>
        <taxon>Spiralia</taxon>
        <taxon>Lophotrochozoa</taxon>
        <taxon>Bryozoa</taxon>
        <taxon>Gymnolaemata</taxon>
        <taxon>Cheilostomatida</taxon>
        <taxon>Flustrina</taxon>
        <taxon>Buguloidea</taxon>
        <taxon>Bugulidae</taxon>
        <taxon>Bugula</taxon>
    </lineage>
</organism>
<evidence type="ECO:0000256" key="5">
    <source>
        <dbReference type="ARBA" id="ARBA00023136"/>
    </source>
</evidence>
<dbReference type="Proteomes" id="UP000593567">
    <property type="component" value="Unassembled WGS sequence"/>
</dbReference>
<keyword evidence="4 7" id="KW-1133">Transmembrane helix</keyword>
<evidence type="ECO:0000256" key="7">
    <source>
        <dbReference type="SAM" id="Phobius"/>
    </source>
</evidence>
<evidence type="ECO:0000256" key="6">
    <source>
        <dbReference type="SAM" id="MobiDB-lite"/>
    </source>
</evidence>
<keyword evidence="3 7" id="KW-0812">Transmembrane</keyword>
<feature type="transmembrane region" description="Helical" evidence="7">
    <location>
        <begin position="91"/>
        <end position="111"/>
    </location>
</feature>
<feature type="transmembrane region" description="Helical" evidence="7">
    <location>
        <begin position="235"/>
        <end position="255"/>
    </location>
</feature>
<protein>
    <submittedName>
        <fullName evidence="8">SLC23A2</fullName>
    </submittedName>
</protein>
<dbReference type="Pfam" id="PF00860">
    <property type="entry name" value="Xan_ur_permease"/>
    <property type="match status" value="1"/>
</dbReference>
<sequence>MEAATGESVDESQVDEQDLPKLQYAIEDIPPWSSCLTSASNFEIIQFQLLKATTKDRHYLTMVGATISIPLILSGPLCIEVGGETDEVAKAELLGTIFFVCGIATFLQTTFGCRLPIVQGGTFSFLPPTFAILGTFGDCPVVLPPGSNVTEYYIMNPNSTEAVVVNGSGEHGEVWKERIRALQGAIMVSAIFQVLIGFSGVIGIMLRFIGPLVITPTIALVGLSLFSAAGNNASSQWGIAFLTMALMTIFSQYMYKVKIPSYSKESKSCSLEKGYPLFRLFPVILAILVAYIVSIILTYTNVFPDDKGHIFYKARTDSRISVLTNAKWFRFPYPGQWGRPTVTVAGVFGMLAGVLASMIESIGDYYAAARLSGAPPPTTAAINRGIGMEGIGCILAGMVTAVGLSNLQFVDLNSSRNLFILGVSLMLGLSVPDWTNKNKEMINTGTKKERGLLAWVHQTGGLSAEETRKKFSCYDMPFGNDAIYNASWTRYIPICPNFLSVTDTEDSSEIGEKSKQAEGYTNDGHEQSAL</sequence>
<feature type="transmembrane region" description="Helical" evidence="7">
    <location>
        <begin position="276"/>
        <end position="299"/>
    </location>
</feature>
<evidence type="ECO:0000313" key="8">
    <source>
        <dbReference type="EMBL" id="KAF6040413.1"/>
    </source>
</evidence>
<evidence type="ECO:0000256" key="4">
    <source>
        <dbReference type="ARBA" id="ARBA00022989"/>
    </source>
</evidence>
<proteinExistence type="inferred from homology"/>
<reference evidence="8" key="1">
    <citation type="submission" date="2020-06" db="EMBL/GenBank/DDBJ databases">
        <title>Draft genome of Bugula neritina, a colonial animal packing powerful symbionts and potential medicines.</title>
        <authorList>
            <person name="Rayko M."/>
        </authorList>
    </citation>
    <scope>NUCLEOTIDE SEQUENCE [LARGE SCALE GENOMIC DNA]</scope>
    <source>
        <strain evidence="8">Kwan_BN1</strain>
    </source>
</reference>
<accession>A0A7J7KQS2</accession>
<feature type="transmembrane region" description="Helical" evidence="7">
    <location>
        <begin position="386"/>
        <end position="405"/>
    </location>
</feature>
<name>A0A7J7KQS2_BUGNE</name>
<evidence type="ECO:0000313" key="9">
    <source>
        <dbReference type="Proteomes" id="UP000593567"/>
    </source>
</evidence>
<feature type="transmembrane region" description="Helical" evidence="7">
    <location>
        <begin position="181"/>
        <end position="201"/>
    </location>
</feature>
<comment type="similarity">
    <text evidence="2">Belongs to the nucleobase:cation symporter-2 (NCS2) (TC 2.A.40) family.</text>
</comment>
<feature type="transmembrane region" description="Helical" evidence="7">
    <location>
        <begin position="342"/>
        <end position="366"/>
    </location>
</feature>
<feature type="region of interest" description="Disordered" evidence="6">
    <location>
        <begin position="506"/>
        <end position="530"/>
    </location>
</feature>
<feature type="transmembrane region" description="Helical" evidence="7">
    <location>
        <begin position="208"/>
        <end position="229"/>
    </location>
</feature>
<dbReference type="OrthoDB" id="1641903at2759"/>
<evidence type="ECO:0000256" key="1">
    <source>
        <dbReference type="ARBA" id="ARBA00004141"/>
    </source>
</evidence>
<keyword evidence="5 7" id="KW-0472">Membrane</keyword>
<dbReference type="GO" id="GO:0022857">
    <property type="term" value="F:transmembrane transporter activity"/>
    <property type="evidence" value="ECO:0007669"/>
    <property type="project" value="InterPro"/>
</dbReference>
<dbReference type="InterPro" id="IPR006043">
    <property type="entry name" value="NCS2"/>
</dbReference>
<dbReference type="PANTHER" id="PTHR11119">
    <property type="entry name" value="XANTHINE-URACIL / VITAMIN C PERMEASE FAMILY MEMBER"/>
    <property type="match status" value="1"/>
</dbReference>
<comment type="caution">
    <text evidence="8">The sequence shown here is derived from an EMBL/GenBank/DDBJ whole genome shotgun (WGS) entry which is preliminary data.</text>
</comment>
<dbReference type="EMBL" id="VXIV02000145">
    <property type="protein sequence ID" value="KAF6040413.1"/>
    <property type="molecule type" value="Genomic_DNA"/>
</dbReference>
<evidence type="ECO:0000256" key="3">
    <source>
        <dbReference type="ARBA" id="ARBA00022692"/>
    </source>
</evidence>
<dbReference type="GO" id="GO:0016020">
    <property type="term" value="C:membrane"/>
    <property type="evidence" value="ECO:0007669"/>
    <property type="project" value="UniProtKB-SubCell"/>
</dbReference>
<evidence type="ECO:0000256" key="2">
    <source>
        <dbReference type="ARBA" id="ARBA00008821"/>
    </source>
</evidence>
<dbReference type="AlphaFoldDB" id="A0A7J7KQS2"/>
<feature type="transmembrane region" description="Helical" evidence="7">
    <location>
        <begin position="59"/>
        <end position="79"/>
    </location>
</feature>
<keyword evidence="9" id="KW-1185">Reference proteome</keyword>
<comment type="subcellular location">
    <subcellularLocation>
        <location evidence="1">Membrane</location>
        <topology evidence="1">Multi-pass membrane protein</topology>
    </subcellularLocation>
</comment>